<keyword evidence="2" id="KW-0812">Transmembrane</keyword>
<keyword evidence="2" id="KW-0472">Membrane</keyword>
<dbReference type="Proteomes" id="UP000075377">
    <property type="component" value="Unassembled WGS sequence"/>
</dbReference>
<keyword evidence="2" id="KW-1133">Transmembrane helix</keyword>
<proteinExistence type="predicted"/>
<evidence type="ECO:0008006" key="5">
    <source>
        <dbReference type="Google" id="ProtNLM"/>
    </source>
</evidence>
<dbReference type="OrthoDB" id="6307929at2"/>
<feature type="transmembrane region" description="Helical" evidence="2">
    <location>
        <begin position="482"/>
        <end position="508"/>
    </location>
</feature>
<evidence type="ECO:0000313" key="3">
    <source>
        <dbReference type="EMBL" id="KXV68193.1"/>
    </source>
</evidence>
<dbReference type="PANTHER" id="PTHR34219">
    <property type="entry name" value="IRON-REGULATED INNER MEMBRANE PROTEIN-RELATED"/>
    <property type="match status" value="1"/>
</dbReference>
<accession>A0A149UK79</accession>
<feature type="transmembrane region" description="Helical" evidence="2">
    <location>
        <begin position="197"/>
        <end position="220"/>
    </location>
</feature>
<organism evidence="3 4">
    <name type="scientific">Acetobacter malorum</name>
    <dbReference type="NCBI Taxonomy" id="178901"/>
    <lineage>
        <taxon>Bacteria</taxon>
        <taxon>Pseudomonadati</taxon>
        <taxon>Pseudomonadota</taxon>
        <taxon>Alphaproteobacteria</taxon>
        <taxon>Acetobacterales</taxon>
        <taxon>Acetobacteraceae</taxon>
        <taxon>Acetobacter</taxon>
    </lineage>
</organism>
<dbReference type="PANTHER" id="PTHR34219:SF9">
    <property type="entry name" value="IRON-REGULATED INNER MEMBRANE PROTEIN"/>
    <property type="match status" value="1"/>
</dbReference>
<sequence length="597" mass="61948">MKLRADFVQLYRDVHSWVGIVAGLFLFVAFYAGAITMFEEPLQSWASAPVALPPPVSLEQTPALLEKALAAYPEARDDYTIAVTPEDAQRGRLTWDGSGGQVHHAPTQVMAAGLDAQGNLVVVPKTPSEAAHFVDVLHQQVGLPLPHTPAMLVMGVVALLYAVALVSGVIAYLPALVKTLFAVRLGQSVRKRWLDMHNLLGLFSLPFHLVMAISSVVFAFHGQIFAVEHMLFPGSAAGQHGGQHGGMHGGGHGGGGHAGGRGGHGGGPGGGHGAQAEARAPQSTASTGSADHVPGVPPQPHDAQAEAQHGGASGEGAPLVTGAASASAAPVPSPVPVPVSAPVLAPTEILTIMAQRAPGFVPEVLNYMQLGHGKDVVRVFGHDVRYPTRGPTGGFVVLNSHTGAVQSGEYMPGHQPAKFAILTTFFALHFGSFGGTPVRWGYVVLGLGGAFLFYTGNQLWIVSRRRRERESGLVVETRGTKLLAALTSGCTTGCVAGISAVFCAVPLLPYGGTYGAVSAVYYSVFCVFVVAAFCLPGQRGIRLLLAAAGAVTACVPLMLCLHGAHLLRTPEGLGVALMAGLLGVFLFASAAKHTREI</sequence>
<feature type="transmembrane region" description="Helical" evidence="2">
    <location>
        <begin position="17"/>
        <end position="38"/>
    </location>
</feature>
<feature type="transmembrane region" description="Helical" evidence="2">
    <location>
        <begin position="514"/>
        <end position="536"/>
    </location>
</feature>
<evidence type="ECO:0000256" key="1">
    <source>
        <dbReference type="SAM" id="MobiDB-lite"/>
    </source>
</evidence>
<feature type="compositionally biased region" description="Gly residues" evidence="1">
    <location>
        <begin position="239"/>
        <end position="273"/>
    </location>
</feature>
<feature type="transmembrane region" description="Helical" evidence="2">
    <location>
        <begin position="440"/>
        <end position="461"/>
    </location>
</feature>
<dbReference type="InterPro" id="IPR005625">
    <property type="entry name" value="PepSY-ass_TM"/>
</dbReference>
<reference evidence="3 4" key="1">
    <citation type="submission" date="2015-06" db="EMBL/GenBank/DDBJ databases">
        <title>Improved classification and identification of acetic acid bacteria using matrix-assisted laser desorption/ionization time-of-flight mass spectrometry; Gluconobacter nephelii and Gluconobacter uchimurae are later heterotypic synonyms of Gluconobacter japonicus and Gluconobacter oxydans, respectively.</title>
        <authorList>
            <person name="Li L."/>
            <person name="Cleenwerck I."/>
            <person name="De Vuyst L."/>
            <person name="Vandamme P."/>
        </authorList>
    </citation>
    <scope>NUCLEOTIDE SEQUENCE [LARGE SCALE GENOMIC DNA]</scope>
    <source>
        <strain evidence="3 4">LMG 1699</strain>
    </source>
</reference>
<dbReference type="PATRIC" id="fig|178901.14.peg.1516"/>
<name>A0A149UK79_9PROT</name>
<evidence type="ECO:0000256" key="2">
    <source>
        <dbReference type="SAM" id="Phobius"/>
    </source>
</evidence>
<protein>
    <recommendedName>
        <fullName evidence="5">Iron-regulated membrane protein</fullName>
    </recommendedName>
</protein>
<evidence type="ECO:0000313" key="4">
    <source>
        <dbReference type="Proteomes" id="UP000075377"/>
    </source>
</evidence>
<feature type="transmembrane region" description="Helical" evidence="2">
    <location>
        <begin position="573"/>
        <end position="591"/>
    </location>
</feature>
<gene>
    <name evidence="3" type="ORF">AD951_12865</name>
</gene>
<feature type="compositionally biased region" description="Low complexity" evidence="1">
    <location>
        <begin position="317"/>
        <end position="330"/>
    </location>
</feature>
<dbReference type="EMBL" id="LHZX01000312">
    <property type="protein sequence ID" value="KXV68193.1"/>
    <property type="molecule type" value="Genomic_DNA"/>
</dbReference>
<feature type="region of interest" description="Disordered" evidence="1">
    <location>
        <begin position="238"/>
        <end position="333"/>
    </location>
</feature>
<dbReference type="Pfam" id="PF03929">
    <property type="entry name" value="PepSY_TM"/>
    <property type="match status" value="1"/>
</dbReference>
<feature type="transmembrane region" description="Helical" evidence="2">
    <location>
        <begin position="152"/>
        <end position="177"/>
    </location>
</feature>
<dbReference type="AlphaFoldDB" id="A0A149UK79"/>
<dbReference type="RefSeq" id="WP_061502338.1">
    <property type="nucleotide sequence ID" value="NZ_LHZX01000312.1"/>
</dbReference>
<comment type="caution">
    <text evidence="3">The sequence shown here is derived from an EMBL/GenBank/DDBJ whole genome shotgun (WGS) entry which is preliminary data.</text>
</comment>
<feature type="transmembrane region" description="Helical" evidence="2">
    <location>
        <begin position="543"/>
        <end position="567"/>
    </location>
</feature>